<dbReference type="Proteomes" id="UP000198253">
    <property type="component" value="Chromosome I"/>
</dbReference>
<dbReference type="GO" id="GO:0034069">
    <property type="term" value="F:aminoglycoside N-acetyltransferase activity"/>
    <property type="evidence" value="ECO:0007669"/>
    <property type="project" value="TreeGrafter"/>
</dbReference>
<protein>
    <submittedName>
        <fullName evidence="2">Predicted N-acetyltransferase YhbS</fullName>
    </submittedName>
</protein>
<dbReference type="SUPFAM" id="SSF55729">
    <property type="entry name" value="Acyl-CoA N-acyltransferases (Nat)"/>
    <property type="match status" value="1"/>
</dbReference>
<gene>
    <name evidence="2" type="ORF">GA0070618_5626</name>
</gene>
<evidence type="ECO:0000313" key="3">
    <source>
        <dbReference type="Proteomes" id="UP000198253"/>
    </source>
</evidence>
<dbReference type="GO" id="GO:0030649">
    <property type="term" value="P:aminoglycoside antibiotic catabolic process"/>
    <property type="evidence" value="ECO:0007669"/>
    <property type="project" value="TreeGrafter"/>
</dbReference>
<dbReference type="Gene3D" id="3.40.630.30">
    <property type="match status" value="2"/>
</dbReference>
<dbReference type="PANTHER" id="PTHR37817">
    <property type="entry name" value="N-ACETYLTRANSFERASE EIS"/>
    <property type="match status" value="1"/>
</dbReference>
<feature type="domain" description="N-acetyltransferase" evidence="1">
    <location>
        <begin position="4"/>
        <end position="144"/>
    </location>
</feature>
<sequence>MSGVGYRTATPEDLPSLRSTWAEAFPATDVGAVWATDPGRFGRTFVAVRDARVVAAVHYLPRRLRAADGTVDLVGGVANVATRPAERGQGHVRRLLDLAVTAMTVDGCAWALLFTGTPAVYRGSGFRTFRLGYTSGRPAPPTAPPEGWTVRPGSWTDWPDLAPPHRAFNAHRPLSTVRSDHDWRHRVPAWYAPPAELLVAWKHGEPVGYLVRERSAGLVRVVEVAGGAEALRALFGAVAATAHADRAERCVARLPADPVVGAALPWLLSDPVPEVDETGMVRPVHADAARLAATTGAPGAFHWPGDYL</sequence>
<name>A0A1C4ZQY8_MICEC</name>
<evidence type="ECO:0000313" key="2">
    <source>
        <dbReference type="EMBL" id="SCF35329.1"/>
    </source>
</evidence>
<accession>A0A1C4ZQY8</accession>
<dbReference type="OrthoDB" id="5138008at2"/>
<dbReference type="InterPro" id="IPR016181">
    <property type="entry name" value="Acyl_CoA_acyltransferase"/>
</dbReference>
<proteinExistence type="predicted"/>
<keyword evidence="2" id="KW-0808">Transferase</keyword>
<dbReference type="Pfam" id="PF13527">
    <property type="entry name" value="Acetyltransf_9"/>
    <property type="match status" value="1"/>
</dbReference>
<dbReference type="AlphaFoldDB" id="A0A1C4ZQY8"/>
<dbReference type="EMBL" id="LT607413">
    <property type="protein sequence ID" value="SCF35329.1"/>
    <property type="molecule type" value="Genomic_DNA"/>
</dbReference>
<dbReference type="PANTHER" id="PTHR37817:SF1">
    <property type="entry name" value="N-ACETYLTRANSFERASE EIS"/>
    <property type="match status" value="1"/>
</dbReference>
<organism evidence="2 3">
    <name type="scientific">Micromonospora echinospora</name>
    <name type="common">Micromonospora purpurea</name>
    <dbReference type="NCBI Taxonomy" id="1877"/>
    <lineage>
        <taxon>Bacteria</taxon>
        <taxon>Bacillati</taxon>
        <taxon>Actinomycetota</taxon>
        <taxon>Actinomycetes</taxon>
        <taxon>Micromonosporales</taxon>
        <taxon>Micromonosporaceae</taxon>
        <taxon>Micromonospora</taxon>
    </lineage>
</organism>
<dbReference type="RefSeq" id="WP_088984279.1">
    <property type="nucleotide sequence ID" value="NZ_LT607413.1"/>
</dbReference>
<evidence type="ECO:0000259" key="1">
    <source>
        <dbReference type="PROSITE" id="PS51186"/>
    </source>
</evidence>
<reference evidence="3" key="1">
    <citation type="submission" date="2016-06" db="EMBL/GenBank/DDBJ databases">
        <authorList>
            <person name="Varghese N."/>
            <person name="Submissions Spin"/>
        </authorList>
    </citation>
    <scope>NUCLEOTIDE SEQUENCE [LARGE SCALE GENOMIC DNA]</scope>
    <source>
        <strain evidence="3">DSM 43816</strain>
    </source>
</reference>
<dbReference type="CDD" id="cd04301">
    <property type="entry name" value="NAT_SF"/>
    <property type="match status" value="1"/>
</dbReference>
<dbReference type="InterPro" id="IPR000182">
    <property type="entry name" value="GNAT_dom"/>
</dbReference>
<dbReference type="InterPro" id="IPR051554">
    <property type="entry name" value="Acetyltransferase_Eis"/>
</dbReference>
<keyword evidence="3" id="KW-1185">Reference proteome</keyword>
<dbReference type="InParanoid" id="A0A1C4ZQY8"/>
<dbReference type="PROSITE" id="PS51186">
    <property type="entry name" value="GNAT"/>
    <property type="match status" value="1"/>
</dbReference>